<dbReference type="InterPro" id="IPR002201">
    <property type="entry name" value="Glyco_trans_9"/>
</dbReference>
<protein>
    <recommendedName>
        <fullName evidence="5">Heptosyltransferase-2</fullName>
    </recommendedName>
</protein>
<evidence type="ECO:0000256" key="2">
    <source>
        <dbReference type="ARBA" id="ARBA00022679"/>
    </source>
</evidence>
<dbReference type="PANTHER" id="PTHR30160">
    <property type="entry name" value="TETRAACYLDISACCHARIDE 4'-KINASE-RELATED"/>
    <property type="match status" value="1"/>
</dbReference>
<dbReference type="Gene3D" id="3.40.50.2000">
    <property type="entry name" value="Glycogen Phosphorylase B"/>
    <property type="match status" value="2"/>
</dbReference>
<organism evidence="3 4">
    <name type="scientific">Roseateles oligotrophus</name>
    <dbReference type="NCBI Taxonomy" id="1769250"/>
    <lineage>
        <taxon>Bacteria</taxon>
        <taxon>Pseudomonadati</taxon>
        <taxon>Pseudomonadota</taxon>
        <taxon>Betaproteobacteria</taxon>
        <taxon>Burkholderiales</taxon>
        <taxon>Sphaerotilaceae</taxon>
        <taxon>Roseateles</taxon>
    </lineage>
</organism>
<evidence type="ECO:0000313" key="4">
    <source>
        <dbReference type="Proteomes" id="UP001209701"/>
    </source>
</evidence>
<accession>A0ABT2YHC1</accession>
<name>A0ABT2YHC1_9BURK</name>
<dbReference type="PANTHER" id="PTHR30160:SF1">
    <property type="entry name" value="LIPOPOLYSACCHARIDE 1,2-N-ACETYLGLUCOSAMINETRANSFERASE-RELATED"/>
    <property type="match status" value="1"/>
</dbReference>
<gene>
    <name evidence="3" type="ORF">LNV07_15335</name>
</gene>
<reference evidence="3 4" key="1">
    <citation type="submission" date="2021-11" db="EMBL/GenBank/DDBJ databases">
        <authorList>
            <person name="Liang Q."/>
            <person name="Mou H."/>
            <person name="Liu Z."/>
        </authorList>
    </citation>
    <scope>NUCLEOTIDE SEQUENCE [LARGE SCALE GENOMIC DNA]</scope>
    <source>
        <strain evidence="3 4">CHU3</strain>
    </source>
</reference>
<dbReference type="SUPFAM" id="SSF53756">
    <property type="entry name" value="UDP-Glycosyltransferase/glycogen phosphorylase"/>
    <property type="match status" value="1"/>
</dbReference>
<evidence type="ECO:0000313" key="3">
    <source>
        <dbReference type="EMBL" id="MCV2369452.1"/>
    </source>
</evidence>
<evidence type="ECO:0000256" key="1">
    <source>
        <dbReference type="ARBA" id="ARBA00022676"/>
    </source>
</evidence>
<sequence length="318" mass="34930">MIETVGARPLIVRLRNFVGDAVLGLPALRLLEQHGYQLHLVGKGWARELFESEGWPVLVRPKKLRDRVKQLRALRAEACRIDPGFDKRPNALAFPGAISAALDMRLAGLRAEAYACDGRSWLLTRAHPMDMKVHALRSYWDLSCAFLGIKEAPPASIDFKISPAQYAQADAMLQQRGIKPGYVLVCPFANGTTALVDKTWPQFMSFVERLSASGQQVVICPGPNEVEGARSMYPTALRLEGVGLGVYNALLARAKLVVANDTGPAHMAAAVGAPLLSVLGPTPLEQWAPWGPNVEIMQRYPVWYTADEVLARVQQRLS</sequence>
<dbReference type="EMBL" id="JAJIRN010000006">
    <property type="protein sequence ID" value="MCV2369452.1"/>
    <property type="molecule type" value="Genomic_DNA"/>
</dbReference>
<dbReference type="Pfam" id="PF01075">
    <property type="entry name" value="Glyco_transf_9"/>
    <property type="match status" value="1"/>
</dbReference>
<keyword evidence="1" id="KW-0328">Glycosyltransferase</keyword>
<proteinExistence type="predicted"/>
<keyword evidence="4" id="KW-1185">Reference proteome</keyword>
<evidence type="ECO:0008006" key="5">
    <source>
        <dbReference type="Google" id="ProtNLM"/>
    </source>
</evidence>
<dbReference type="CDD" id="cd03789">
    <property type="entry name" value="GT9_LPS_heptosyltransferase"/>
    <property type="match status" value="1"/>
</dbReference>
<comment type="caution">
    <text evidence="3">The sequence shown here is derived from an EMBL/GenBank/DDBJ whole genome shotgun (WGS) entry which is preliminary data.</text>
</comment>
<keyword evidence="2" id="KW-0808">Transferase</keyword>
<dbReference type="RefSeq" id="WP_263572035.1">
    <property type="nucleotide sequence ID" value="NZ_JAJIRN010000006.1"/>
</dbReference>
<dbReference type="InterPro" id="IPR051199">
    <property type="entry name" value="LPS_LOS_Heptosyltrfase"/>
</dbReference>
<dbReference type="Proteomes" id="UP001209701">
    <property type="component" value="Unassembled WGS sequence"/>
</dbReference>